<feature type="region of interest" description="Disordered" evidence="1">
    <location>
        <begin position="294"/>
        <end position="333"/>
    </location>
</feature>
<evidence type="ECO:0000256" key="1">
    <source>
        <dbReference type="SAM" id="MobiDB-lite"/>
    </source>
</evidence>
<reference evidence="3 4" key="1">
    <citation type="submission" date="2017-06" db="EMBL/GenBank/DDBJ databases">
        <title>Comparative genomic analysis of Ambrosia Fusariam Clade fungi.</title>
        <authorList>
            <person name="Stajich J.E."/>
            <person name="Carrillo J."/>
            <person name="Kijimoto T."/>
            <person name="Eskalen A."/>
            <person name="O'Donnell K."/>
            <person name="Kasson M."/>
        </authorList>
    </citation>
    <scope>NUCLEOTIDE SEQUENCE [LARGE SCALE GENOMIC DNA]</scope>
    <source>
        <strain evidence="3 4">NRRL62584</strain>
    </source>
</reference>
<dbReference type="PANTHER" id="PTHR16861">
    <property type="entry name" value="GLYCOPROTEIN 38"/>
    <property type="match status" value="1"/>
</dbReference>
<evidence type="ECO:0000313" key="4">
    <source>
        <dbReference type="Proteomes" id="UP000288168"/>
    </source>
</evidence>
<keyword evidence="2" id="KW-1133">Transmembrane helix</keyword>
<gene>
    <name evidence="3" type="ORF">CEP54_011993</name>
</gene>
<dbReference type="Proteomes" id="UP000288168">
    <property type="component" value="Unassembled WGS sequence"/>
</dbReference>
<keyword evidence="2" id="KW-0812">Transmembrane</keyword>
<organism evidence="3 4">
    <name type="scientific">Fusarium duplospermum</name>
    <dbReference type="NCBI Taxonomy" id="1325734"/>
    <lineage>
        <taxon>Eukaryota</taxon>
        <taxon>Fungi</taxon>
        <taxon>Dikarya</taxon>
        <taxon>Ascomycota</taxon>
        <taxon>Pezizomycotina</taxon>
        <taxon>Sordariomycetes</taxon>
        <taxon>Hypocreomycetidae</taxon>
        <taxon>Hypocreales</taxon>
        <taxon>Nectriaceae</taxon>
        <taxon>Fusarium</taxon>
        <taxon>Fusarium solani species complex</taxon>
    </lineage>
</organism>
<dbReference type="AlphaFoldDB" id="A0A428PBJ4"/>
<keyword evidence="2" id="KW-0472">Membrane</keyword>
<dbReference type="EMBL" id="NKCI01000165">
    <property type="protein sequence ID" value="RSL50313.1"/>
    <property type="molecule type" value="Genomic_DNA"/>
</dbReference>
<comment type="caution">
    <text evidence="3">The sequence shown here is derived from an EMBL/GenBank/DDBJ whole genome shotgun (WGS) entry which is preliminary data.</text>
</comment>
<evidence type="ECO:0000256" key="2">
    <source>
        <dbReference type="SAM" id="Phobius"/>
    </source>
</evidence>
<evidence type="ECO:0000313" key="3">
    <source>
        <dbReference type="EMBL" id="RSL50313.1"/>
    </source>
</evidence>
<feature type="region of interest" description="Disordered" evidence="1">
    <location>
        <begin position="211"/>
        <end position="244"/>
    </location>
</feature>
<dbReference type="OrthoDB" id="10466314at2759"/>
<proteinExistence type="predicted"/>
<accession>A0A428PBJ4</accession>
<keyword evidence="4" id="KW-1185">Reference proteome</keyword>
<dbReference type="PANTHER" id="PTHR16861:SF4">
    <property type="entry name" value="SH3 DOMAIN PROTEIN (AFU_ORTHOLOGUE AFUA_1G13610)"/>
    <property type="match status" value="1"/>
</dbReference>
<feature type="compositionally biased region" description="Low complexity" evidence="1">
    <location>
        <begin position="211"/>
        <end position="226"/>
    </location>
</feature>
<protein>
    <submittedName>
        <fullName evidence="3">Uncharacterized protein</fullName>
    </submittedName>
</protein>
<sequence length="333" mass="35087">MSTLWSVPCNDLSDVKPYMALTTVFTPPSYCSTYFTDENNWAGADEGTSGAVVSYAKQNEDDPVWYSCGCALMGGQPWGSDLKKVPPQRVVVLALMNADFGPLGTYSGFVLNTSGDVCVKETTDFAVVRRPNPIQETTTEVSVVSWDDSTAWVTVSDELTSTVLDDSPLDPDSSLIMTITPVTTTETVTMNNGTLSHSAWVIMWQSSDRTSTSATSATSTASTTSTPVGPTEQPETNDDDNDTSLSGGAIAGIVVGVVAALVLGVMTGLLIQRRRQRPVEAPGAHEQPIFVQQGNPGGGYRPEQSPNGPVAPGMAYAVEGGTGVGSGHMQSKE</sequence>
<name>A0A428PBJ4_9HYPO</name>
<feature type="transmembrane region" description="Helical" evidence="2">
    <location>
        <begin position="249"/>
        <end position="271"/>
    </location>
</feature>